<organism evidence="1 2">
    <name type="scientific">Aureibacter tunicatorum</name>
    <dbReference type="NCBI Taxonomy" id="866807"/>
    <lineage>
        <taxon>Bacteria</taxon>
        <taxon>Pseudomonadati</taxon>
        <taxon>Bacteroidota</taxon>
        <taxon>Cytophagia</taxon>
        <taxon>Cytophagales</taxon>
        <taxon>Persicobacteraceae</taxon>
        <taxon>Aureibacter</taxon>
    </lineage>
</organism>
<evidence type="ECO:0000313" key="1">
    <source>
        <dbReference type="EMBL" id="MDR6241962.1"/>
    </source>
</evidence>
<sequence>MNQYRDILSDDNGDLLIEHGDFVVSHNDYGHIRNIMQSNYGSYSQFPSLGANLRSLQYGFWTPEFKRHLTIQLEFDNYDVNEINVPDTGEIQIHATRKD</sequence>
<dbReference type="RefSeq" id="WP_309943184.1">
    <property type="nucleotide sequence ID" value="NZ_AP025311.1"/>
</dbReference>
<proteinExistence type="predicted"/>
<protein>
    <submittedName>
        <fullName evidence="1">Uncharacterized protein</fullName>
    </submittedName>
</protein>
<reference evidence="1" key="1">
    <citation type="submission" date="2023-07" db="EMBL/GenBank/DDBJ databases">
        <title>Genomic Encyclopedia of Type Strains, Phase IV (KMG-IV): sequencing the most valuable type-strain genomes for metagenomic binning, comparative biology and taxonomic classification.</title>
        <authorList>
            <person name="Goeker M."/>
        </authorList>
    </citation>
    <scope>NUCLEOTIDE SEQUENCE</scope>
    <source>
        <strain evidence="1">DSM 26174</strain>
    </source>
</reference>
<dbReference type="EMBL" id="JAVDQD010000014">
    <property type="protein sequence ID" value="MDR6241962.1"/>
    <property type="molecule type" value="Genomic_DNA"/>
</dbReference>
<accession>A0AAE4BVK0</accession>
<name>A0AAE4BVK0_9BACT</name>
<comment type="caution">
    <text evidence="1">The sequence shown here is derived from an EMBL/GenBank/DDBJ whole genome shotgun (WGS) entry which is preliminary data.</text>
</comment>
<dbReference type="AlphaFoldDB" id="A0AAE4BVK0"/>
<gene>
    <name evidence="1" type="ORF">HNQ88_005049</name>
</gene>
<evidence type="ECO:0000313" key="2">
    <source>
        <dbReference type="Proteomes" id="UP001185092"/>
    </source>
</evidence>
<keyword evidence="2" id="KW-1185">Reference proteome</keyword>
<dbReference type="Proteomes" id="UP001185092">
    <property type="component" value="Unassembled WGS sequence"/>
</dbReference>